<dbReference type="Proteomes" id="UP001170717">
    <property type="component" value="Unassembled WGS sequence"/>
</dbReference>
<evidence type="ECO:0000313" key="13">
    <source>
        <dbReference type="EMBL" id="MDO6579309.1"/>
    </source>
</evidence>
<comment type="subcellular location">
    <subcellularLocation>
        <location evidence="1">Cell membrane</location>
        <topology evidence="1">Multi-pass membrane protein</topology>
    </subcellularLocation>
</comment>
<gene>
    <name evidence="12" type="ORF">AVL57_08150</name>
    <name evidence="13" type="ORF">Q4527_18070</name>
</gene>
<dbReference type="PANTHER" id="PTHR33121">
    <property type="entry name" value="CYCLIC DI-GMP PHOSPHODIESTERASE PDEF"/>
    <property type="match status" value="1"/>
</dbReference>
<dbReference type="SUPFAM" id="SSF141868">
    <property type="entry name" value="EAL domain-like"/>
    <property type="match status" value="1"/>
</dbReference>
<dbReference type="InterPro" id="IPR035919">
    <property type="entry name" value="EAL_sf"/>
</dbReference>
<dbReference type="GO" id="GO:0005886">
    <property type="term" value="C:plasma membrane"/>
    <property type="evidence" value="ECO:0007669"/>
    <property type="project" value="UniProtKB-SubCell"/>
</dbReference>
<dbReference type="Gene3D" id="3.20.20.450">
    <property type="entry name" value="EAL domain"/>
    <property type="match status" value="1"/>
</dbReference>
<name>A0AAW7Z728_9ALTE</name>
<keyword evidence="5 10" id="KW-0812">Transmembrane</keyword>
<dbReference type="EMBL" id="JAUOQI010000018">
    <property type="protein sequence ID" value="MDO6579309.1"/>
    <property type="molecule type" value="Genomic_DNA"/>
</dbReference>
<feature type="transmembrane region" description="Helical" evidence="10">
    <location>
        <begin position="17"/>
        <end position="40"/>
    </location>
</feature>
<dbReference type="RefSeq" id="WP_057792424.1">
    <property type="nucleotide sequence ID" value="NZ_CAXIBE010000018.1"/>
</dbReference>
<dbReference type="KEGG" id="asq:AVL57_08150"/>
<evidence type="ECO:0000313" key="15">
    <source>
        <dbReference type="Proteomes" id="UP001170717"/>
    </source>
</evidence>
<dbReference type="CDD" id="cd01948">
    <property type="entry name" value="EAL"/>
    <property type="match status" value="1"/>
</dbReference>
<evidence type="ECO:0000256" key="1">
    <source>
        <dbReference type="ARBA" id="ARBA00004651"/>
    </source>
</evidence>
<keyword evidence="8 10" id="KW-0472">Membrane</keyword>
<dbReference type="InterPro" id="IPR001633">
    <property type="entry name" value="EAL_dom"/>
</dbReference>
<keyword evidence="4" id="KW-0973">c-di-GMP</keyword>
<evidence type="ECO:0000259" key="11">
    <source>
        <dbReference type="PROSITE" id="PS50883"/>
    </source>
</evidence>
<evidence type="ECO:0000256" key="7">
    <source>
        <dbReference type="ARBA" id="ARBA00022989"/>
    </source>
</evidence>
<accession>A0AAW7Z728</accession>
<proteinExistence type="predicted"/>
<dbReference type="EMBL" id="CP013926">
    <property type="protein sequence ID" value="AMJ73955.1"/>
    <property type="molecule type" value="Genomic_DNA"/>
</dbReference>
<organism evidence="13 15">
    <name type="scientific">Alteromonas stellipolaris</name>
    <dbReference type="NCBI Taxonomy" id="233316"/>
    <lineage>
        <taxon>Bacteria</taxon>
        <taxon>Pseudomonadati</taxon>
        <taxon>Pseudomonadota</taxon>
        <taxon>Gammaproteobacteria</taxon>
        <taxon>Alteromonadales</taxon>
        <taxon>Alteromonadaceae</taxon>
        <taxon>Alteromonas/Salinimonas group</taxon>
        <taxon>Alteromonas</taxon>
    </lineage>
</organism>
<protein>
    <recommendedName>
        <fullName evidence="2">cyclic-guanylate-specific phosphodiesterase</fullName>
        <ecNumber evidence="2">3.1.4.52</ecNumber>
    </recommendedName>
</protein>
<evidence type="ECO:0000256" key="3">
    <source>
        <dbReference type="ARBA" id="ARBA00022475"/>
    </source>
</evidence>
<evidence type="ECO:0000256" key="5">
    <source>
        <dbReference type="ARBA" id="ARBA00022692"/>
    </source>
</evidence>
<dbReference type="GO" id="GO:0071111">
    <property type="term" value="F:cyclic-guanylate-specific phosphodiesterase activity"/>
    <property type="evidence" value="ECO:0007669"/>
    <property type="project" value="UniProtKB-EC"/>
</dbReference>
<feature type="transmembrane region" description="Helical" evidence="10">
    <location>
        <begin position="243"/>
        <end position="265"/>
    </location>
</feature>
<evidence type="ECO:0000256" key="6">
    <source>
        <dbReference type="ARBA" id="ARBA00022801"/>
    </source>
</evidence>
<dbReference type="AlphaFoldDB" id="A0AAW7Z728"/>
<reference evidence="12 14" key="1">
    <citation type="submission" date="2015-12" db="EMBL/GenBank/DDBJ databases">
        <title>Intraspecies pangenome expansion in the marine bacterium Alteromonas.</title>
        <authorList>
            <person name="Lopez-Perez M."/>
            <person name="Rodriguez-Valera F."/>
        </authorList>
    </citation>
    <scope>NUCLEOTIDE SEQUENCE [LARGE SCALE GENOMIC DNA]</scope>
    <source>
        <strain evidence="12 14">LMG 21861</strain>
    </source>
</reference>
<evidence type="ECO:0000256" key="9">
    <source>
        <dbReference type="ARBA" id="ARBA00034290"/>
    </source>
</evidence>
<dbReference type="EC" id="3.1.4.52" evidence="2"/>
<dbReference type="InterPro" id="IPR024744">
    <property type="entry name" value="CSS-motif_dom"/>
</dbReference>
<dbReference type="Proteomes" id="UP000056750">
    <property type="component" value="Chromosome"/>
</dbReference>
<dbReference type="PROSITE" id="PS50883">
    <property type="entry name" value="EAL"/>
    <property type="match status" value="1"/>
</dbReference>
<evidence type="ECO:0000256" key="4">
    <source>
        <dbReference type="ARBA" id="ARBA00022636"/>
    </source>
</evidence>
<keyword evidence="3" id="KW-1003">Cell membrane</keyword>
<evidence type="ECO:0000313" key="14">
    <source>
        <dbReference type="Proteomes" id="UP000056750"/>
    </source>
</evidence>
<evidence type="ECO:0000313" key="12">
    <source>
        <dbReference type="EMBL" id="AMJ73955.1"/>
    </source>
</evidence>
<keyword evidence="14" id="KW-1185">Reference proteome</keyword>
<dbReference type="Pfam" id="PF00563">
    <property type="entry name" value="EAL"/>
    <property type="match status" value="1"/>
</dbReference>
<evidence type="ECO:0000256" key="10">
    <source>
        <dbReference type="SAM" id="Phobius"/>
    </source>
</evidence>
<keyword evidence="7 10" id="KW-1133">Transmembrane helix</keyword>
<comment type="catalytic activity">
    <reaction evidence="9">
        <text>3',3'-c-di-GMP + H2O = 5'-phosphoguanylyl(3'-&gt;5')guanosine + H(+)</text>
        <dbReference type="Rhea" id="RHEA:24902"/>
        <dbReference type="ChEBI" id="CHEBI:15377"/>
        <dbReference type="ChEBI" id="CHEBI:15378"/>
        <dbReference type="ChEBI" id="CHEBI:58754"/>
        <dbReference type="ChEBI" id="CHEBI:58805"/>
        <dbReference type="EC" id="3.1.4.52"/>
    </reaction>
</comment>
<sequence>MSNSEHKKFLLADNLKAIAVSFLSVVLVSAALGLLMFSVIKEHEKDRAKDILSNVNMVFKDAETALDYLNASPYYSCSEDNLNEMRRTLFRSRFVKEIGFFGDGKLLCSTYLGLLKQPIDEAIPDFVTSLGDAFWINTPLELFDNQSKGTIAKRGRYNAVLDMDAVIGLNFSQDWALFYKADELFHMAGNASLMPQSAGGGIAKLDTSYFSLSLIKCDKYYSSTCLSVVSDQGRIFNTHKGKLVLFVCVMLMTAALSHMLTFNYLRRRRSLESRISRGLKSGKFYCLYQPFVILKSGEVVGCEVLSRFEDEFGPIYPDEFIPQVKELGKTWEFTTVMIESAMIALNENKDIPEGFKVSFNLFPSDFMKDELLDLDWVLTMNDKNFKLVLEITEDEQLATGSAVKHIKALKSRGFWMAIDDFGVGYSNLSQLKSLKCEFLKIDRSFVMDMEDHSIRSSLIPHIVSIADELRVTLIAEGVENTEQCQELVNMNVEYGQGWLFGKPQTVENLANTIELSSQTH</sequence>
<evidence type="ECO:0000256" key="8">
    <source>
        <dbReference type="ARBA" id="ARBA00023136"/>
    </source>
</evidence>
<evidence type="ECO:0000256" key="2">
    <source>
        <dbReference type="ARBA" id="ARBA00012282"/>
    </source>
</evidence>
<dbReference type="SMART" id="SM00052">
    <property type="entry name" value="EAL"/>
    <property type="match status" value="1"/>
</dbReference>
<reference evidence="13" key="2">
    <citation type="submission" date="2023-07" db="EMBL/GenBank/DDBJ databases">
        <title>Genome content predicts the carbon catabolic preferences of heterotrophic bacteria.</title>
        <authorList>
            <person name="Gralka M."/>
        </authorList>
    </citation>
    <scope>NUCLEOTIDE SEQUENCE</scope>
    <source>
        <strain evidence="13">F2M12</strain>
    </source>
</reference>
<dbReference type="InterPro" id="IPR050706">
    <property type="entry name" value="Cyclic-di-GMP_PDE-like"/>
</dbReference>
<dbReference type="Pfam" id="PF12792">
    <property type="entry name" value="CSS-motif"/>
    <property type="match status" value="1"/>
</dbReference>
<feature type="domain" description="EAL" evidence="11">
    <location>
        <begin position="268"/>
        <end position="517"/>
    </location>
</feature>
<keyword evidence="6" id="KW-0378">Hydrolase</keyword>
<dbReference type="PANTHER" id="PTHR33121:SF79">
    <property type="entry name" value="CYCLIC DI-GMP PHOSPHODIESTERASE PDED-RELATED"/>
    <property type="match status" value="1"/>
</dbReference>